<keyword evidence="2" id="KW-0121">Carboxypeptidase</keyword>
<keyword evidence="3" id="KW-1185">Reference proteome</keyword>
<evidence type="ECO:0000259" key="1">
    <source>
        <dbReference type="Pfam" id="PF02557"/>
    </source>
</evidence>
<gene>
    <name evidence="2" type="ORF">EV140_1913</name>
</gene>
<comment type="caution">
    <text evidence="2">The sequence shown here is derived from an EMBL/GenBank/DDBJ whole genome shotgun (WGS) entry which is preliminary data.</text>
</comment>
<dbReference type="AlphaFoldDB" id="A0A4Q7TIH3"/>
<evidence type="ECO:0000313" key="2">
    <source>
        <dbReference type="EMBL" id="RZT59308.1"/>
    </source>
</evidence>
<name>A0A4Q7TIH3_9MICO</name>
<dbReference type="RefSeq" id="WP_130283328.1">
    <property type="nucleotide sequence ID" value="NZ_SGXT01000016.1"/>
</dbReference>
<dbReference type="SUPFAM" id="SSF55166">
    <property type="entry name" value="Hedgehog/DD-peptidase"/>
    <property type="match status" value="1"/>
</dbReference>
<protein>
    <submittedName>
        <fullName evidence="2">D-alanyl-D-alanine carboxypeptidase-like protein</fullName>
    </submittedName>
</protein>
<dbReference type="InterPro" id="IPR003709">
    <property type="entry name" value="VanY-like_core_dom"/>
</dbReference>
<dbReference type="CDD" id="cd14814">
    <property type="entry name" value="Peptidase_M15"/>
    <property type="match status" value="1"/>
</dbReference>
<dbReference type="OrthoDB" id="177147at2"/>
<dbReference type="Proteomes" id="UP000292408">
    <property type="component" value="Unassembled WGS sequence"/>
</dbReference>
<dbReference type="Pfam" id="PF02557">
    <property type="entry name" value="VanY"/>
    <property type="match status" value="1"/>
</dbReference>
<dbReference type="Gene3D" id="3.30.1380.10">
    <property type="match status" value="1"/>
</dbReference>
<keyword evidence="2" id="KW-0378">Hydrolase</keyword>
<feature type="domain" description="D-alanyl-D-alanine carboxypeptidase-like core" evidence="1">
    <location>
        <begin position="36"/>
        <end position="139"/>
    </location>
</feature>
<reference evidence="2 3" key="1">
    <citation type="journal article" date="2015" name="Stand. Genomic Sci.">
        <title>Genomic Encyclopedia of Bacterial and Archaeal Type Strains, Phase III: the genomes of soil and plant-associated and newly described type strains.</title>
        <authorList>
            <person name="Whitman W.B."/>
            <person name="Woyke T."/>
            <person name="Klenk H.P."/>
            <person name="Zhou Y."/>
            <person name="Lilburn T.G."/>
            <person name="Beck B.J."/>
            <person name="De Vos P."/>
            <person name="Vandamme P."/>
            <person name="Eisen J.A."/>
            <person name="Garrity G."/>
            <person name="Hugenholtz P."/>
            <person name="Kyrpides N.C."/>
        </authorList>
    </citation>
    <scope>NUCLEOTIDE SEQUENCE [LARGE SCALE GENOMIC DNA]</scope>
    <source>
        <strain evidence="2 3">AC4r</strain>
    </source>
</reference>
<dbReference type="InterPro" id="IPR009045">
    <property type="entry name" value="Zn_M74/Hedgehog-like"/>
</dbReference>
<evidence type="ECO:0000313" key="3">
    <source>
        <dbReference type="Proteomes" id="UP000292408"/>
    </source>
</evidence>
<organism evidence="2 3">
    <name type="scientific">Microcella alkaliphila</name>
    <dbReference type="NCBI Taxonomy" id="279828"/>
    <lineage>
        <taxon>Bacteria</taxon>
        <taxon>Bacillati</taxon>
        <taxon>Actinomycetota</taxon>
        <taxon>Actinomycetes</taxon>
        <taxon>Micrococcales</taxon>
        <taxon>Microbacteriaceae</taxon>
        <taxon>Microcella</taxon>
    </lineage>
</organism>
<dbReference type="EMBL" id="SGXT01000016">
    <property type="protein sequence ID" value="RZT59308.1"/>
    <property type="molecule type" value="Genomic_DNA"/>
</dbReference>
<proteinExistence type="predicted"/>
<accession>A0A4Q7TIH3</accession>
<sequence length="315" mass="34676">MSLAWGGHQNGRIPLTALSPIGKGALPGGMQFGKQQYVHHTVARAWQALVRAVAAETGVRLRVSEGYRDFALQQHYWNTLPFPQAATPGTSSHGWARAIDMYGYTVSALQAVRRIGPTFGWSLETGDRVREPWHIEYVASLISPPDFADDGTNPIRPPDEMRLPMTVRVFRRSDTAIEEWSRVGDTITSTAGDGFEPTTDRARAEAWIRQYGPAADLPRSTYIATQEYWGNQYRARVKREEEMIAKQIDAVLARVTRNAINQHTTDRAAEVIAEVKKVQTGGSGGSVDLQPVLDAIAKVPTAAQNGQAARDAIVK</sequence>
<dbReference type="GO" id="GO:0004180">
    <property type="term" value="F:carboxypeptidase activity"/>
    <property type="evidence" value="ECO:0007669"/>
    <property type="project" value="UniProtKB-KW"/>
</dbReference>
<keyword evidence="2" id="KW-0645">Protease</keyword>
<dbReference type="GO" id="GO:0006508">
    <property type="term" value="P:proteolysis"/>
    <property type="evidence" value="ECO:0007669"/>
    <property type="project" value="InterPro"/>
</dbReference>